<reference evidence="5" key="1">
    <citation type="submission" date="2018-05" db="EMBL/GenBank/DDBJ databases">
        <authorList>
            <person name="Lanie J.A."/>
            <person name="Ng W.-L."/>
            <person name="Kazmierczak K.M."/>
            <person name="Andrzejewski T.M."/>
            <person name="Davidsen T.M."/>
            <person name="Wayne K.J."/>
            <person name="Tettelin H."/>
            <person name="Glass J.I."/>
            <person name="Rusch D."/>
            <person name="Podicherti R."/>
            <person name="Tsui H.-C.T."/>
            <person name="Winkler M.E."/>
        </authorList>
    </citation>
    <scope>NUCLEOTIDE SEQUENCE</scope>
</reference>
<dbReference type="Pfam" id="PF01494">
    <property type="entry name" value="FAD_binding_3"/>
    <property type="match status" value="1"/>
</dbReference>
<sequence>MENNNEKNPMTKPPIVIVGAGPVGLVTALRLDSFDLPVIVLERNLEVQNDLRASTFHPPTLEMLDDFDITEKLLEVGLKTSTWQIRMHETGEKAEFDLDVIAQDTKYPFRLQVEQRILCKLATDQIADLDNVDLRMGHELLSFEQNDAAVTMTVKNPSGELYEVMTTYMIAADGANSFIRTSMDLNFEGHAYPETTILVTTKFPFHEHIEGLSNVNYIWFENGTFSLLRLPDVWRCSLYAEVGQEIEHALEPANIESKLQLIVPKDTPYEVEEIRPYRIHQRILDDYRVGRILFVGDAAHVNSPSGGMGMNGGIHDAWSLTEKLPKVLHGETDIDLLDLYTKQRQPIAKDEILKQAHKNRSRMQERDAVKRREELQRLQEIANDPAKAREFLLRSSMIVGLTKSRAIQ</sequence>
<dbReference type="PRINTS" id="PR00420">
    <property type="entry name" value="RNGMNOXGNASE"/>
</dbReference>
<dbReference type="InterPro" id="IPR050641">
    <property type="entry name" value="RIFMO-like"/>
</dbReference>
<evidence type="ECO:0000256" key="1">
    <source>
        <dbReference type="ARBA" id="ARBA00001974"/>
    </source>
</evidence>
<dbReference type="AlphaFoldDB" id="A0A381TLT3"/>
<dbReference type="Gene3D" id="3.50.50.60">
    <property type="entry name" value="FAD/NAD(P)-binding domain"/>
    <property type="match status" value="1"/>
</dbReference>
<dbReference type="SUPFAM" id="SSF51905">
    <property type="entry name" value="FAD/NAD(P)-binding domain"/>
    <property type="match status" value="1"/>
</dbReference>
<dbReference type="InterPro" id="IPR002938">
    <property type="entry name" value="FAD-bd"/>
</dbReference>
<accession>A0A381TLT3</accession>
<evidence type="ECO:0000256" key="2">
    <source>
        <dbReference type="ARBA" id="ARBA00022630"/>
    </source>
</evidence>
<name>A0A381TLT3_9ZZZZ</name>
<dbReference type="EMBL" id="UINC01004815">
    <property type="protein sequence ID" value="SVA17042.1"/>
    <property type="molecule type" value="Genomic_DNA"/>
</dbReference>
<organism evidence="5">
    <name type="scientific">marine metagenome</name>
    <dbReference type="NCBI Taxonomy" id="408172"/>
    <lineage>
        <taxon>unclassified sequences</taxon>
        <taxon>metagenomes</taxon>
        <taxon>ecological metagenomes</taxon>
    </lineage>
</organism>
<dbReference type="PANTHER" id="PTHR43004">
    <property type="entry name" value="TRK SYSTEM POTASSIUM UPTAKE PROTEIN"/>
    <property type="match status" value="1"/>
</dbReference>
<dbReference type="Gene3D" id="3.30.70.2450">
    <property type="match status" value="1"/>
</dbReference>
<evidence type="ECO:0000256" key="3">
    <source>
        <dbReference type="ARBA" id="ARBA00022827"/>
    </source>
</evidence>
<comment type="cofactor">
    <cofactor evidence="1">
        <name>FAD</name>
        <dbReference type="ChEBI" id="CHEBI:57692"/>
    </cofactor>
</comment>
<protein>
    <recommendedName>
        <fullName evidence="4">FAD-binding domain-containing protein</fullName>
    </recommendedName>
</protein>
<keyword evidence="3" id="KW-0274">FAD</keyword>
<feature type="domain" description="FAD-binding" evidence="4">
    <location>
        <begin position="14"/>
        <end position="350"/>
    </location>
</feature>
<gene>
    <name evidence="5" type="ORF">METZ01_LOCUS69896</name>
</gene>
<proteinExistence type="predicted"/>
<dbReference type="PANTHER" id="PTHR43004:SF19">
    <property type="entry name" value="BINDING MONOOXYGENASE, PUTATIVE (JCVI)-RELATED"/>
    <property type="match status" value="1"/>
</dbReference>
<dbReference type="InterPro" id="IPR036188">
    <property type="entry name" value="FAD/NAD-bd_sf"/>
</dbReference>
<evidence type="ECO:0000259" key="4">
    <source>
        <dbReference type="Pfam" id="PF01494"/>
    </source>
</evidence>
<evidence type="ECO:0000313" key="5">
    <source>
        <dbReference type="EMBL" id="SVA17042.1"/>
    </source>
</evidence>
<dbReference type="GO" id="GO:0016709">
    <property type="term" value="F:oxidoreductase activity, acting on paired donors, with incorporation or reduction of molecular oxygen, NAD(P)H as one donor, and incorporation of one atom of oxygen"/>
    <property type="evidence" value="ECO:0007669"/>
    <property type="project" value="UniProtKB-ARBA"/>
</dbReference>
<dbReference type="GO" id="GO:0071949">
    <property type="term" value="F:FAD binding"/>
    <property type="evidence" value="ECO:0007669"/>
    <property type="project" value="InterPro"/>
</dbReference>
<keyword evidence="2" id="KW-0285">Flavoprotein</keyword>